<gene>
    <name evidence="1" type="ORF">ERS008667_01533</name>
</gene>
<evidence type="ECO:0000313" key="2">
    <source>
        <dbReference type="Proteomes" id="UP000038204"/>
    </source>
</evidence>
<evidence type="ECO:0000313" key="1">
    <source>
        <dbReference type="EMBL" id="CNH79216.1"/>
    </source>
</evidence>
<dbReference type="RefSeq" id="WP_230517884.1">
    <property type="nucleotide sequence ID" value="NZ_CPZI01000017.1"/>
</dbReference>
<dbReference type="Proteomes" id="UP000038204">
    <property type="component" value="Unassembled WGS sequence"/>
</dbReference>
<dbReference type="AlphaFoldDB" id="A0A0T9PRY1"/>
<accession>A0A0T9PRY1</accession>
<reference evidence="1 2" key="1">
    <citation type="submission" date="2015-03" db="EMBL/GenBank/DDBJ databases">
        <authorList>
            <person name="Murphy D."/>
        </authorList>
    </citation>
    <scope>NUCLEOTIDE SEQUENCE [LARGE SCALE GENOMIC DNA]</scope>
    <source>
        <strain evidence="1 2">Y233</strain>
    </source>
</reference>
<proteinExistence type="predicted"/>
<protein>
    <submittedName>
        <fullName evidence="1">Uncharacterized protein</fullName>
    </submittedName>
</protein>
<organism evidence="1 2">
    <name type="scientific">Yersinia similis</name>
    <dbReference type="NCBI Taxonomy" id="367190"/>
    <lineage>
        <taxon>Bacteria</taxon>
        <taxon>Pseudomonadati</taxon>
        <taxon>Pseudomonadota</taxon>
        <taxon>Gammaproteobacteria</taxon>
        <taxon>Enterobacterales</taxon>
        <taxon>Yersiniaceae</taxon>
        <taxon>Yersinia</taxon>
    </lineage>
</organism>
<name>A0A0T9PRY1_9GAMM</name>
<sequence>MSDKEYCYRYVDSNDSKGRPIVMLWQMVILRETEKTFWYCPDYPNMSLEQIIKYQGRPGNRQVKRSLKNAARSRYHYTKEEALKAFIYRKQYQLERIRLTSETVSLCLKGIGEAGFVEISKDGEFNSFSNILSVPEKDFRAAEEAGEVASTYRWGEY</sequence>
<dbReference type="EMBL" id="CQBK01000009">
    <property type="protein sequence ID" value="CNH79216.1"/>
    <property type="molecule type" value="Genomic_DNA"/>
</dbReference>